<evidence type="ECO:0000256" key="2">
    <source>
        <dbReference type="ARBA" id="ARBA00023125"/>
    </source>
</evidence>
<gene>
    <name evidence="5" type="ORF">OA50_02362</name>
</gene>
<keyword evidence="6" id="KW-1185">Reference proteome</keyword>
<dbReference type="Pfam" id="PF09339">
    <property type="entry name" value="HTH_IclR"/>
    <property type="match status" value="1"/>
</dbReference>
<dbReference type="OrthoDB" id="6057486at2"/>
<dbReference type="SUPFAM" id="SSF55781">
    <property type="entry name" value="GAF domain-like"/>
    <property type="match status" value="1"/>
</dbReference>
<dbReference type="Proteomes" id="UP000030960">
    <property type="component" value="Unassembled WGS sequence"/>
</dbReference>
<dbReference type="GO" id="GO:0045892">
    <property type="term" value="P:negative regulation of DNA-templated transcription"/>
    <property type="evidence" value="ECO:0007669"/>
    <property type="project" value="TreeGrafter"/>
</dbReference>
<dbReference type="Pfam" id="PF01614">
    <property type="entry name" value="IclR_C"/>
    <property type="match status" value="1"/>
</dbReference>
<protein>
    <submittedName>
        <fullName evidence="5">Regulatory protein, IclR</fullName>
    </submittedName>
</protein>
<dbReference type="EMBL" id="JSUQ01000009">
    <property type="protein sequence ID" value="KHQ52819.1"/>
    <property type="molecule type" value="Genomic_DNA"/>
</dbReference>
<comment type="caution">
    <text evidence="5">The sequence shown here is derived from an EMBL/GenBank/DDBJ whole genome shotgun (WGS) entry which is preliminary data.</text>
</comment>
<feature type="compositionally biased region" description="Acidic residues" evidence="4">
    <location>
        <begin position="1"/>
        <end position="11"/>
    </location>
</feature>
<evidence type="ECO:0000256" key="3">
    <source>
        <dbReference type="ARBA" id="ARBA00023163"/>
    </source>
</evidence>
<dbReference type="SUPFAM" id="SSF46785">
    <property type="entry name" value="Winged helix' DNA-binding domain"/>
    <property type="match status" value="1"/>
</dbReference>
<reference evidence="5 6" key="1">
    <citation type="submission" date="2014-10" db="EMBL/GenBank/DDBJ databases">
        <title>Genome sequence of Ponticoccus sp. strain UMTAT08 isolated from clonal culture of toxic dinoflagellate Alexandrium tamiyavanichii.</title>
        <authorList>
            <person name="Gan H.Y."/>
            <person name="Muhd D.-D."/>
            <person name="Mohd Noor M.E."/>
            <person name="Yeong Y.S."/>
            <person name="Usup G."/>
        </authorList>
    </citation>
    <scope>NUCLEOTIDE SEQUENCE [LARGE SCALE GENOMIC DNA]</scope>
    <source>
        <strain evidence="5 6">UMTAT08</strain>
    </source>
</reference>
<dbReference type="InterPro" id="IPR036388">
    <property type="entry name" value="WH-like_DNA-bd_sf"/>
</dbReference>
<keyword evidence="1" id="KW-0805">Transcription regulation</keyword>
<dbReference type="RefSeq" id="WP_043141371.1">
    <property type="nucleotide sequence ID" value="NZ_AP022337.1"/>
</dbReference>
<keyword evidence="2" id="KW-0238">DNA-binding</keyword>
<dbReference type="InterPro" id="IPR050707">
    <property type="entry name" value="HTH_MetabolicPath_Reg"/>
</dbReference>
<dbReference type="AlphaFoldDB" id="A0A0B3SQV6"/>
<feature type="region of interest" description="Disordered" evidence="4">
    <location>
        <begin position="1"/>
        <end position="27"/>
    </location>
</feature>
<dbReference type="SMART" id="SM00346">
    <property type="entry name" value="HTH_ICLR"/>
    <property type="match status" value="1"/>
</dbReference>
<name>A0A0B3SQV6_9RHOB</name>
<dbReference type="InterPro" id="IPR029016">
    <property type="entry name" value="GAF-like_dom_sf"/>
</dbReference>
<dbReference type="PATRIC" id="fig|1515334.3.peg.2380"/>
<dbReference type="GO" id="GO:0003677">
    <property type="term" value="F:DNA binding"/>
    <property type="evidence" value="ECO:0007669"/>
    <property type="project" value="UniProtKB-KW"/>
</dbReference>
<dbReference type="GO" id="GO:0003700">
    <property type="term" value="F:DNA-binding transcription factor activity"/>
    <property type="evidence" value="ECO:0007669"/>
    <property type="project" value="TreeGrafter"/>
</dbReference>
<dbReference type="PANTHER" id="PTHR30136:SF35">
    <property type="entry name" value="HTH-TYPE TRANSCRIPTIONAL REGULATOR RV1719"/>
    <property type="match status" value="1"/>
</dbReference>
<keyword evidence="3" id="KW-0804">Transcription</keyword>
<accession>A0A225QYV2</accession>
<organism evidence="5 6">
    <name type="scientific">Mameliella alba</name>
    <dbReference type="NCBI Taxonomy" id="561184"/>
    <lineage>
        <taxon>Bacteria</taxon>
        <taxon>Pseudomonadati</taxon>
        <taxon>Pseudomonadota</taxon>
        <taxon>Alphaproteobacteria</taxon>
        <taxon>Rhodobacterales</taxon>
        <taxon>Roseobacteraceae</taxon>
        <taxon>Mameliella</taxon>
    </lineage>
</organism>
<dbReference type="PROSITE" id="PS51077">
    <property type="entry name" value="HTH_ICLR"/>
    <property type="match status" value="1"/>
</dbReference>
<accession>A0A0B3SQV6</accession>
<evidence type="ECO:0000313" key="6">
    <source>
        <dbReference type="Proteomes" id="UP000030960"/>
    </source>
</evidence>
<evidence type="ECO:0000256" key="4">
    <source>
        <dbReference type="SAM" id="MobiDB-lite"/>
    </source>
</evidence>
<dbReference type="Gene3D" id="3.30.450.40">
    <property type="match status" value="1"/>
</dbReference>
<dbReference type="InterPro" id="IPR036390">
    <property type="entry name" value="WH_DNA-bd_sf"/>
</dbReference>
<dbReference type="PROSITE" id="PS51078">
    <property type="entry name" value="ICLR_ED"/>
    <property type="match status" value="1"/>
</dbReference>
<dbReference type="Gene3D" id="1.10.10.10">
    <property type="entry name" value="Winged helix-like DNA-binding domain superfamily/Winged helix DNA-binding domain"/>
    <property type="match status" value="1"/>
</dbReference>
<proteinExistence type="predicted"/>
<evidence type="ECO:0000256" key="1">
    <source>
        <dbReference type="ARBA" id="ARBA00023015"/>
    </source>
</evidence>
<dbReference type="PANTHER" id="PTHR30136">
    <property type="entry name" value="HELIX-TURN-HELIX TRANSCRIPTIONAL REGULATOR, ICLR FAMILY"/>
    <property type="match status" value="1"/>
</dbReference>
<dbReference type="InterPro" id="IPR005471">
    <property type="entry name" value="Tscrpt_reg_IclR_N"/>
</dbReference>
<dbReference type="STRING" id="561184.SAMN05216376_11720"/>
<dbReference type="InterPro" id="IPR014757">
    <property type="entry name" value="Tscrpt_reg_IclR_C"/>
</dbReference>
<evidence type="ECO:0000313" key="5">
    <source>
        <dbReference type="EMBL" id="KHQ52819.1"/>
    </source>
</evidence>
<sequence>MNNDISEDTDEPLVGMPAKDGKDQPAAVKPRVQSVARAAKILFCVAESEAGMSAAEIREATGLPTQATYHLLQTLQAISLLRRGSDNSYVLGLRVGDLIDGFRNHFSCPDELRGIVKRVADKTGETSYASGWYDGDLVSLSVETGTNPIHASTGQKHLGGFTHARASGKLLLALSDKAAQDAFFRSSDLKPLTENTLTTQEQLLADFDEIRQVGYALDREEYALGLTCLAVPIRLAGDTYALCVSGPTARMKRDFKKILQIVDNEVSQYR</sequence>